<dbReference type="InterPro" id="IPR011701">
    <property type="entry name" value="MFS"/>
</dbReference>
<feature type="transmembrane region" description="Helical" evidence="5">
    <location>
        <begin position="239"/>
        <end position="258"/>
    </location>
</feature>
<organism evidence="7 8">
    <name type="scientific">Corynespora cassiicola Philippines</name>
    <dbReference type="NCBI Taxonomy" id="1448308"/>
    <lineage>
        <taxon>Eukaryota</taxon>
        <taxon>Fungi</taxon>
        <taxon>Dikarya</taxon>
        <taxon>Ascomycota</taxon>
        <taxon>Pezizomycotina</taxon>
        <taxon>Dothideomycetes</taxon>
        <taxon>Pleosporomycetidae</taxon>
        <taxon>Pleosporales</taxon>
        <taxon>Corynesporascaceae</taxon>
        <taxon>Corynespora</taxon>
    </lineage>
</organism>
<comment type="subcellular location">
    <subcellularLocation>
        <location evidence="1">Membrane</location>
        <topology evidence="1">Multi-pass membrane protein</topology>
    </subcellularLocation>
</comment>
<reference evidence="7 8" key="1">
    <citation type="journal article" date="2018" name="Front. Microbiol.">
        <title>Genome-Wide Analysis of Corynespora cassiicola Leaf Fall Disease Putative Effectors.</title>
        <authorList>
            <person name="Lopez D."/>
            <person name="Ribeiro S."/>
            <person name="Label P."/>
            <person name="Fumanal B."/>
            <person name="Venisse J.S."/>
            <person name="Kohler A."/>
            <person name="de Oliveira R.R."/>
            <person name="Labutti K."/>
            <person name="Lipzen A."/>
            <person name="Lail K."/>
            <person name="Bauer D."/>
            <person name="Ohm R.A."/>
            <person name="Barry K.W."/>
            <person name="Spatafora J."/>
            <person name="Grigoriev I.V."/>
            <person name="Martin F.M."/>
            <person name="Pujade-Renaud V."/>
        </authorList>
    </citation>
    <scope>NUCLEOTIDE SEQUENCE [LARGE SCALE GENOMIC DNA]</scope>
    <source>
        <strain evidence="7 8">Philippines</strain>
    </source>
</reference>
<dbReference type="PRINTS" id="PR01036">
    <property type="entry name" value="TCRTETB"/>
</dbReference>
<dbReference type="GO" id="GO:0022857">
    <property type="term" value="F:transmembrane transporter activity"/>
    <property type="evidence" value="ECO:0007669"/>
    <property type="project" value="InterPro"/>
</dbReference>
<dbReference type="GO" id="GO:0005886">
    <property type="term" value="C:plasma membrane"/>
    <property type="evidence" value="ECO:0007669"/>
    <property type="project" value="TreeGrafter"/>
</dbReference>
<accession>A0A2T2NRV8</accession>
<feature type="transmembrane region" description="Helical" evidence="5">
    <location>
        <begin position="38"/>
        <end position="62"/>
    </location>
</feature>
<dbReference type="SUPFAM" id="SSF103473">
    <property type="entry name" value="MFS general substrate transporter"/>
    <property type="match status" value="1"/>
</dbReference>
<sequence>MKITDSDNIELVRISAEATGTTSSKPDQMILSKANLQMLNLSLCLGLFLSSVDTSIVNTALISIADSLGGFDQSSWIVNAYLITYTGFLVIRAKLSDIFGRRLVAAISLLVCIIASIACGTSHTMTQLRYNLTTVRIIFRAFQGIGGAGIYSMVFILLPEMCTAAQYPLYSTIVAVVVVFSSMLGPILGGAISQNSTWRWIFFMKAFSFILLYSSLPAHFPYPHSSSVPQISMECVQNLDFLGTGLLLAATTLMLTALEQSSVGHSWHSATVLVPVVFAIFLWCAVFCWSKYQSVREIMQQPILPWRQYMVWCSALLVFILPQRWQIVHKTSAIVVGYRLLPVTLGVPFGSALGTILMSKRHIPSFYLLLAGCIIQLISTGLIITLPTSSSPYPDFNHSVKVICGFGIGICVGVGILSATIFFSAEDLAVGMGGIGQFRSLGGSIGVAACINLMNEHVTSNLASILSTAHVESIEMSAKLINTLPEHLQLLGFRKQAYSMTALGALAFLTVFQMWEKNPRKQT</sequence>
<dbReference type="Proteomes" id="UP000240883">
    <property type="component" value="Unassembled WGS sequence"/>
</dbReference>
<gene>
    <name evidence="7" type="ORF">BS50DRAFT_609846</name>
</gene>
<dbReference type="PANTHER" id="PTHR23501:SF43">
    <property type="entry name" value="MULTIDRUG TRANSPORTER, PUTATIVE (AFU_ORTHOLOGUE AFUA_6G03040)-RELATED"/>
    <property type="match status" value="1"/>
</dbReference>
<feature type="transmembrane region" description="Helical" evidence="5">
    <location>
        <begin position="198"/>
        <end position="218"/>
    </location>
</feature>
<feature type="transmembrane region" description="Helical" evidence="5">
    <location>
        <begin position="400"/>
        <end position="423"/>
    </location>
</feature>
<evidence type="ECO:0000256" key="4">
    <source>
        <dbReference type="ARBA" id="ARBA00023136"/>
    </source>
</evidence>
<feature type="transmembrane region" description="Helical" evidence="5">
    <location>
        <begin position="366"/>
        <end position="388"/>
    </location>
</feature>
<feature type="transmembrane region" description="Helical" evidence="5">
    <location>
        <begin position="340"/>
        <end position="359"/>
    </location>
</feature>
<dbReference type="OrthoDB" id="440553at2759"/>
<dbReference type="InterPro" id="IPR036259">
    <property type="entry name" value="MFS_trans_sf"/>
</dbReference>
<dbReference type="EMBL" id="KZ678134">
    <property type="protein sequence ID" value="PSN68124.1"/>
    <property type="molecule type" value="Genomic_DNA"/>
</dbReference>
<feature type="transmembrane region" description="Helical" evidence="5">
    <location>
        <begin position="103"/>
        <end position="125"/>
    </location>
</feature>
<keyword evidence="2 5" id="KW-0812">Transmembrane</keyword>
<evidence type="ECO:0000256" key="2">
    <source>
        <dbReference type="ARBA" id="ARBA00022692"/>
    </source>
</evidence>
<feature type="domain" description="Major facilitator superfamily (MFS) profile" evidence="6">
    <location>
        <begin position="39"/>
        <end position="522"/>
    </location>
</feature>
<evidence type="ECO:0000313" key="8">
    <source>
        <dbReference type="Proteomes" id="UP000240883"/>
    </source>
</evidence>
<dbReference type="PROSITE" id="PS50850">
    <property type="entry name" value="MFS"/>
    <property type="match status" value="1"/>
</dbReference>
<name>A0A2T2NRV8_CORCC</name>
<proteinExistence type="predicted"/>
<keyword evidence="3 5" id="KW-1133">Transmembrane helix</keyword>
<feature type="transmembrane region" description="Helical" evidence="5">
    <location>
        <begin position="309"/>
        <end position="328"/>
    </location>
</feature>
<feature type="transmembrane region" description="Helical" evidence="5">
    <location>
        <begin position="74"/>
        <end position="91"/>
    </location>
</feature>
<dbReference type="AlphaFoldDB" id="A0A2T2NRV8"/>
<keyword evidence="4 5" id="KW-0472">Membrane</keyword>
<evidence type="ECO:0000256" key="5">
    <source>
        <dbReference type="SAM" id="Phobius"/>
    </source>
</evidence>
<dbReference type="Pfam" id="PF07690">
    <property type="entry name" value="MFS_1"/>
    <property type="match status" value="1"/>
</dbReference>
<dbReference type="PANTHER" id="PTHR23501">
    <property type="entry name" value="MAJOR FACILITATOR SUPERFAMILY"/>
    <property type="match status" value="1"/>
</dbReference>
<feature type="transmembrane region" description="Helical" evidence="5">
    <location>
        <begin position="137"/>
        <end position="158"/>
    </location>
</feature>
<evidence type="ECO:0000259" key="6">
    <source>
        <dbReference type="PROSITE" id="PS50850"/>
    </source>
</evidence>
<feature type="transmembrane region" description="Helical" evidence="5">
    <location>
        <begin position="170"/>
        <end position="192"/>
    </location>
</feature>
<feature type="transmembrane region" description="Helical" evidence="5">
    <location>
        <begin position="270"/>
        <end position="289"/>
    </location>
</feature>
<evidence type="ECO:0000256" key="3">
    <source>
        <dbReference type="ARBA" id="ARBA00022989"/>
    </source>
</evidence>
<evidence type="ECO:0000313" key="7">
    <source>
        <dbReference type="EMBL" id="PSN68124.1"/>
    </source>
</evidence>
<protein>
    <submittedName>
        <fullName evidence="7">MFS general substrate transporter</fullName>
    </submittedName>
</protein>
<keyword evidence="8" id="KW-1185">Reference proteome</keyword>
<evidence type="ECO:0000256" key="1">
    <source>
        <dbReference type="ARBA" id="ARBA00004141"/>
    </source>
</evidence>
<dbReference type="InterPro" id="IPR020846">
    <property type="entry name" value="MFS_dom"/>
</dbReference>
<dbReference type="STRING" id="1448308.A0A2T2NRV8"/>
<dbReference type="Gene3D" id="1.20.1720.10">
    <property type="entry name" value="Multidrug resistance protein D"/>
    <property type="match status" value="1"/>
</dbReference>